<dbReference type="EMBL" id="GBRH01226820">
    <property type="protein sequence ID" value="JAD71075.1"/>
    <property type="molecule type" value="Transcribed_RNA"/>
</dbReference>
<reference evidence="1" key="2">
    <citation type="journal article" date="2015" name="Data Brief">
        <title>Shoot transcriptome of the giant reed, Arundo donax.</title>
        <authorList>
            <person name="Barrero R.A."/>
            <person name="Guerrero F.D."/>
            <person name="Moolhuijzen P."/>
            <person name="Goolsby J.A."/>
            <person name="Tidwell J."/>
            <person name="Bellgard S.E."/>
            <person name="Bellgard M.I."/>
        </authorList>
    </citation>
    <scope>NUCLEOTIDE SEQUENCE</scope>
    <source>
        <tissue evidence="1">Shoot tissue taken approximately 20 cm above the soil surface</tissue>
    </source>
</reference>
<evidence type="ECO:0000313" key="1">
    <source>
        <dbReference type="EMBL" id="JAD71075.1"/>
    </source>
</evidence>
<protein>
    <submittedName>
        <fullName evidence="1">Uncharacterized protein</fullName>
    </submittedName>
</protein>
<reference evidence="1" key="1">
    <citation type="submission" date="2014-09" db="EMBL/GenBank/DDBJ databases">
        <authorList>
            <person name="Magalhaes I.L.F."/>
            <person name="Oliveira U."/>
            <person name="Santos F.R."/>
            <person name="Vidigal T.H.D.A."/>
            <person name="Brescovit A.D."/>
            <person name="Santos A.J."/>
        </authorList>
    </citation>
    <scope>NUCLEOTIDE SEQUENCE</scope>
    <source>
        <tissue evidence="1">Shoot tissue taken approximately 20 cm above the soil surface</tissue>
    </source>
</reference>
<name>A0A0A9CCF5_ARUDO</name>
<organism evidence="1">
    <name type="scientific">Arundo donax</name>
    <name type="common">Giant reed</name>
    <name type="synonym">Donax arundinaceus</name>
    <dbReference type="NCBI Taxonomy" id="35708"/>
    <lineage>
        <taxon>Eukaryota</taxon>
        <taxon>Viridiplantae</taxon>
        <taxon>Streptophyta</taxon>
        <taxon>Embryophyta</taxon>
        <taxon>Tracheophyta</taxon>
        <taxon>Spermatophyta</taxon>
        <taxon>Magnoliopsida</taxon>
        <taxon>Liliopsida</taxon>
        <taxon>Poales</taxon>
        <taxon>Poaceae</taxon>
        <taxon>PACMAD clade</taxon>
        <taxon>Arundinoideae</taxon>
        <taxon>Arundineae</taxon>
        <taxon>Arundo</taxon>
    </lineage>
</organism>
<dbReference type="AlphaFoldDB" id="A0A0A9CCF5"/>
<proteinExistence type="predicted"/>
<accession>A0A0A9CCF5</accession>
<sequence length="30" mass="3392">MGSPNLACFNCQCLFADGFRFRWGNGDAHR</sequence>